<feature type="transmembrane region" description="Helical" evidence="5">
    <location>
        <begin position="180"/>
        <end position="198"/>
    </location>
</feature>
<dbReference type="InterPro" id="IPR036259">
    <property type="entry name" value="MFS_trans_sf"/>
</dbReference>
<evidence type="ECO:0000313" key="8">
    <source>
        <dbReference type="Proteomes" id="UP001549920"/>
    </source>
</evidence>
<evidence type="ECO:0000256" key="3">
    <source>
        <dbReference type="ARBA" id="ARBA00022989"/>
    </source>
</evidence>
<accession>A0ABR3HZL7</accession>
<evidence type="ECO:0000256" key="2">
    <source>
        <dbReference type="ARBA" id="ARBA00022692"/>
    </source>
</evidence>
<dbReference type="InterPro" id="IPR005828">
    <property type="entry name" value="MFS_sugar_transport-like"/>
</dbReference>
<feature type="transmembrane region" description="Helical" evidence="5">
    <location>
        <begin position="120"/>
        <end position="141"/>
    </location>
</feature>
<dbReference type="SUPFAM" id="SSF103473">
    <property type="entry name" value="MFS general substrate transporter"/>
    <property type="match status" value="1"/>
</dbReference>
<comment type="subcellular location">
    <subcellularLocation>
        <location evidence="1">Membrane</location>
        <topology evidence="1">Multi-pass membrane protein</topology>
    </subcellularLocation>
</comment>
<keyword evidence="8" id="KW-1185">Reference proteome</keyword>
<dbReference type="InterPro" id="IPR020846">
    <property type="entry name" value="MFS_dom"/>
</dbReference>
<feature type="transmembrane region" description="Helical" evidence="5">
    <location>
        <begin position="273"/>
        <end position="296"/>
    </location>
</feature>
<feature type="transmembrane region" description="Helical" evidence="5">
    <location>
        <begin position="308"/>
        <end position="328"/>
    </location>
</feature>
<dbReference type="Proteomes" id="UP001549920">
    <property type="component" value="Unassembled WGS sequence"/>
</dbReference>
<evidence type="ECO:0000313" key="7">
    <source>
        <dbReference type="EMBL" id="KAL0882012.1"/>
    </source>
</evidence>
<comment type="caution">
    <text evidence="7">The sequence shown here is derived from an EMBL/GenBank/DDBJ whole genome shotgun (WGS) entry which is preliminary data.</text>
</comment>
<evidence type="ECO:0000256" key="4">
    <source>
        <dbReference type="ARBA" id="ARBA00023136"/>
    </source>
</evidence>
<feature type="transmembrane region" description="Helical" evidence="5">
    <location>
        <begin position="372"/>
        <end position="395"/>
    </location>
</feature>
<feature type="transmembrane region" description="Helical" evidence="5">
    <location>
        <begin position="65"/>
        <end position="84"/>
    </location>
</feature>
<gene>
    <name evidence="7" type="ORF">ABMA27_001761</name>
</gene>
<feature type="transmembrane region" description="Helical" evidence="5">
    <location>
        <begin position="20"/>
        <end position="41"/>
    </location>
</feature>
<keyword evidence="2 5" id="KW-0812">Transmembrane</keyword>
<evidence type="ECO:0000259" key="6">
    <source>
        <dbReference type="PROSITE" id="PS50850"/>
    </source>
</evidence>
<reference evidence="7 8" key="1">
    <citation type="submission" date="2024-06" db="EMBL/GenBank/DDBJ databases">
        <title>A chromosome-level genome assembly of beet webworm, Loxostege sticticalis.</title>
        <authorList>
            <person name="Zhang Y."/>
        </authorList>
    </citation>
    <scope>NUCLEOTIDE SEQUENCE [LARGE SCALE GENOMIC DNA]</scope>
    <source>
        <strain evidence="7">AQ026</strain>
        <tissue evidence="7">Whole body</tissue>
    </source>
</reference>
<feature type="transmembrane region" description="Helical" evidence="5">
    <location>
        <begin position="340"/>
        <end position="360"/>
    </location>
</feature>
<feature type="domain" description="Major facilitator superfamily (MFS) profile" evidence="6">
    <location>
        <begin position="26"/>
        <end position="462"/>
    </location>
</feature>
<organism evidence="7 8">
    <name type="scientific">Loxostege sticticalis</name>
    <name type="common">Beet webworm moth</name>
    <dbReference type="NCBI Taxonomy" id="481309"/>
    <lineage>
        <taxon>Eukaryota</taxon>
        <taxon>Metazoa</taxon>
        <taxon>Ecdysozoa</taxon>
        <taxon>Arthropoda</taxon>
        <taxon>Hexapoda</taxon>
        <taxon>Insecta</taxon>
        <taxon>Pterygota</taxon>
        <taxon>Neoptera</taxon>
        <taxon>Endopterygota</taxon>
        <taxon>Lepidoptera</taxon>
        <taxon>Glossata</taxon>
        <taxon>Ditrysia</taxon>
        <taxon>Pyraloidea</taxon>
        <taxon>Crambidae</taxon>
        <taxon>Pyraustinae</taxon>
        <taxon>Loxostege</taxon>
    </lineage>
</organism>
<evidence type="ECO:0000256" key="5">
    <source>
        <dbReference type="SAM" id="Phobius"/>
    </source>
</evidence>
<feature type="transmembrane region" description="Helical" evidence="5">
    <location>
        <begin position="440"/>
        <end position="458"/>
    </location>
</feature>
<protein>
    <recommendedName>
        <fullName evidence="6">Major facilitator superfamily (MFS) profile domain-containing protein</fullName>
    </recommendedName>
</protein>
<dbReference type="InterPro" id="IPR050549">
    <property type="entry name" value="MFS_Trehalose_Transporter"/>
</dbReference>
<proteinExistence type="predicted"/>
<feature type="transmembrane region" description="Helical" evidence="5">
    <location>
        <begin position="407"/>
        <end position="434"/>
    </location>
</feature>
<feature type="transmembrane region" description="Helical" evidence="5">
    <location>
        <begin position="153"/>
        <end position="174"/>
    </location>
</feature>
<keyword evidence="4 5" id="KW-0472">Membrane</keyword>
<dbReference type="Gene3D" id="1.20.1250.20">
    <property type="entry name" value="MFS general substrate transporter like domains"/>
    <property type="match status" value="1"/>
</dbReference>
<dbReference type="PROSITE" id="PS50850">
    <property type="entry name" value="MFS"/>
    <property type="match status" value="1"/>
</dbReference>
<feature type="transmembrane region" description="Helical" evidence="5">
    <location>
        <begin position="96"/>
        <end position="114"/>
    </location>
</feature>
<keyword evidence="3 5" id="KW-1133">Transmembrane helix</keyword>
<sequence length="479" mass="53943">MEAKRENENNFGDRVTWIQLLIQVNVSLTIWCFYYIVGLSIGSPTVIIPQLIKETNSTVVMGDKLYPWITSICGYVSVCWVFILTLISHFFGRKKIMFVISVCSFGASTLVYFSRNPTHVFFSQMMYAVPGAGQMTVYAMILTEYSSTKYRGIFLALKSASFFWGIWTANAIGILSHYKYIGLLSMICSSYCCINVFFMPESPYWLALNGKYDECTKAQQFLKGKGEKATKELEDLINLQMETRSKNDQISSRQHYISHYVNIVQQPEIYKPILLCILVFLVYHISGKVVCAVYAIEIMKDITDTESTAHIGVLILDGFSVLGMYIGCGVSKYVKRRTMLLVPSIVGTTFLLIMSLYLYLVKLRTIPDNSYIIITLLVGYSLAICCGPAIMSTSICGELFPVKARSFTICCTAAIACLLYGTIIKISPLMFVAFDIHGTFLFFGISSVICIILTCKYLPETKDKSIYEIASQFNNKDQS</sequence>
<dbReference type="EMBL" id="JBEUOH010000011">
    <property type="protein sequence ID" value="KAL0882012.1"/>
    <property type="molecule type" value="Genomic_DNA"/>
</dbReference>
<dbReference type="Pfam" id="PF00083">
    <property type="entry name" value="Sugar_tr"/>
    <property type="match status" value="1"/>
</dbReference>
<dbReference type="PANTHER" id="PTHR48021:SF1">
    <property type="entry name" value="GH07001P-RELATED"/>
    <property type="match status" value="1"/>
</dbReference>
<evidence type="ECO:0000256" key="1">
    <source>
        <dbReference type="ARBA" id="ARBA00004141"/>
    </source>
</evidence>
<dbReference type="PANTHER" id="PTHR48021">
    <property type="match status" value="1"/>
</dbReference>
<name>A0ABR3HZL7_LOXSC</name>